<dbReference type="Gene3D" id="2.10.10.80">
    <property type="match status" value="1"/>
</dbReference>
<evidence type="ECO:0000313" key="2">
    <source>
        <dbReference type="EMBL" id="QIG62068.1"/>
    </source>
</evidence>
<accession>A0A6G6XTZ4</accession>
<feature type="domain" description="Tail spike TSP1/Gp66 N-terminal" evidence="1">
    <location>
        <begin position="37"/>
        <end position="93"/>
    </location>
</feature>
<dbReference type="InterPro" id="IPR040775">
    <property type="entry name" value="Tail_spike_N"/>
</dbReference>
<evidence type="ECO:0000259" key="1">
    <source>
        <dbReference type="Pfam" id="PF18668"/>
    </source>
</evidence>
<sequence>MNPQFNQPKGSTAKEINKNPRELWRRALSDLGLNLVEGSFEDGATVTTATDAVWHINGAQCYTWGGSLPKTVNKNSTPGTEGGIGAGQWSDVKDISLRNHLEGRLVLVVDSFSDAVLSDPDNSNIIFTRGHSIVGIGSAMYMRDGTTGAPSSGDEIKFF</sequence>
<dbReference type="Pfam" id="PF18668">
    <property type="entry name" value="Tail_spike_N"/>
    <property type="match status" value="1"/>
</dbReference>
<dbReference type="EMBL" id="MT078988">
    <property type="protein sequence ID" value="QIG62068.1"/>
    <property type="molecule type" value="Genomic_DNA"/>
</dbReference>
<keyword evidence="3" id="KW-1185">Reference proteome</keyword>
<gene>
    <name evidence="2" type="ORF">P46FS4_2</name>
</gene>
<evidence type="ECO:0000313" key="3">
    <source>
        <dbReference type="Proteomes" id="UP000503550"/>
    </source>
</evidence>
<protein>
    <submittedName>
        <fullName evidence="2">Tail spike protein</fullName>
    </submittedName>
</protein>
<proteinExistence type="predicted"/>
<name>A0A6G6XTZ4_9CAUD</name>
<dbReference type="Proteomes" id="UP000503550">
    <property type="component" value="Segment"/>
</dbReference>
<reference evidence="2 3" key="1">
    <citation type="submission" date="2020-02" db="EMBL/GenBank/DDBJ databases">
        <authorList>
            <person name="Tan Y."/>
            <person name="Ma J."/>
            <person name="Li D."/>
            <person name="Gao L."/>
        </authorList>
    </citation>
    <scope>NUCLEOTIDE SEQUENCE [LARGE SCALE GENOMIC DNA]</scope>
    <source>
        <strain evidence="2 3">Salmonella sp.</strain>
    </source>
</reference>
<organism evidence="2 3">
    <name type="scientific">Salmonella phage P46FS4</name>
    <dbReference type="NCBI Taxonomy" id="2712940"/>
    <lineage>
        <taxon>Viruses</taxon>
        <taxon>Duplodnaviria</taxon>
        <taxon>Heunggongvirae</taxon>
        <taxon>Uroviricota</taxon>
        <taxon>Caudoviricetes</taxon>
        <taxon>Pantevenvirales</taxon>
        <taxon>Ackermannviridae</taxon>
        <taxon>Aglimvirinae</taxon>
        <taxon>Agtrevirus</taxon>
        <taxon>Agtrevirus P46FS4</taxon>
    </lineage>
</organism>